<keyword evidence="3 6" id="KW-0285">Flavoprotein</keyword>
<keyword evidence="8" id="KW-0560">Oxidoreductase</keyword>
<sequence length="543" mass="58934">MNAASHTFDYVIVGAGSAGCVVANRLSANPSVRVLLIEAGPRDNSIFLRMPAAMGIPLETTRFNWKYLTEPEAGLNGRVSEQHRGRVLGGSSSINGMIFNRGNPRDFDGWAQSGLSEWSFAHCLPYFRRMETFDGGADSYRGGDGPLLVHRCRAENPLYQAFLEAGVQYGIGRTHDHNGQKQEGVHLAQVTIRNGTRESTAQAYLKPLRGRSNLTVQVGAQVDRLTVSGNRVTGVAFTTDSGATHRVEAEREVILCAGAIGSAHLLMLSGLGDADDLRAHGVQVAQHLPGVGRHLQDHIGVPVQYKITKPLSPTRQLSPVGRVFTGARWMLTKGGLGASNYFEVGAFFRTGDDTAGPDIQQEFFPMIGMYHQGKAQAWDGFQYFTSLMHPESQGSIRLKSADPKARPELRFNYLSAGDDLKRLARGIRMTQEMVRQSAWDGIRGAAFSPDADVTDDAGLEAWIRKEANTGYHPVATCRMGSDDMSVTDQQGRVHGIEGLRVIDASLMPNLPTGNTNASTIMLAEKLSDAVMGRALPPTPIAYA</sequence>
<dbReference type="Gene3D" id="3.50.50.60">
    <property type="entry name" value="FAD/NAD(P)-binding domain"/>
    <property type="match status" value="1"/>
</dbReference>
<feature type="binding site" evidence="5">
    <location>
        <position position="87"/>
    </location>
    <ligand>
        <name>FAD</name>
        <dbReference type="ChEBI" id="CHEBI:57692"/>
    </ligand>
</feature>
<keyword evidence="4 5" id="KW-0274">FAD</keyword>
<dbReference type="GO" id="GO:0050660">
    <property type="term" value="F:flavin adenine dinucleotide binding"/>
    <property type="evidence" value="ECO:0007669"/>
    <property type="project" value="InterPro"/>
</dbReference>
<proteinExistence type="inferred from homology"/>
<evidence type="ECO:0000256" key="1">
    <source>
        <dbReference type="ARBA" id="ARBA00001974"/>
    </source>
</evidence>
<dbReference type="OrthoDB" id="9785276at2"/>
<evidence type="ECO:0000256" key="5">
    <source>
        <dbReference type="PIRSR" id="PIRSR000137-2"/>
    </source>
</evidence>
<gene>
    <name evidence="8" type="primary">betA_1</name>
    <name evidence="8" type="ORF">XINFAN_00110</name>
</gene>
<feature type="domain" description="Glucose-methanol-choline oxidoreductase N-terminal" evidence="7">
    <location>
        <begin position="85"/>
        <end position="108"/>
    </location>
</feature>
<keyword evidence="9" id="KW-1185">Reference proteome</keyword>
<dbReference type="GO" id="GO:0019285">
    <property type="term" value="P:glycine betaine biosynthetic process from choline"/>
    <property type="evidence" value="ECO:0007669"/>
    <property type="project" value="TreeGrafter"/>
</dbReference>
<feature type="binding site" evidence="5">
    <location>
        <position position="222"/>
    </location>
    <ligand>
        <name>FAD</name>
        <dbReference type="ChEBI" id="CHEBI:57692"/>
    </ligand>
</feature>
<evidence type="ECO:0000256" key="3">
    <source>
        <dbReference type="ARBA" id="ARBA00022630"/>
    </source>
</evidence>
<dbReference type="EC" id="1.1.99.1" evidence="8"/>
<dbReference type="PIRSF" id="PIRSF000137">
    <property type="entry name" value="Alcohol_oxidase"/>
    <property type="match status" value="1"/>
</dbReference>
<reference evidence="8 9" key="1">
    <citation type="submission" date="2018-11" db="EMBL/GenBank/DDBJ databases">
        <authorList>
            <person name="Criscuolo A."/>
        </authorList>
    </citation>
    <scope>NUCLEOTIDE SEQUENCE [LARGE SCALE GENOMIC DNA]</scope>
    <source>
        <strain evidence="8">ACIP111625</strain>
    </source>
</reference>
<dbReference type="Pfam" id="PF00732">
    <property type="entry name" value="GMC_oxred_N"/>
    <property type="match status" value="1"/>
</dbReference>
<dbReference type="Gene3D" id="3.30.560.10">
    <property type="entry name" value="Glucose Oxidase, domain 3"/>
    <property type="match status" value="1"/>
</dbReference>
<evidence type="ECO:0000256" key="2">
    <source>
        <dbReference type="ARBA" id="ARBA00010790"/>
    </source>
</evidence>
<accession>A0A3P5WTA8</accession>
<dbReference type="InterPro" id="IPR012132">
    <property type="entry name" value="GMC_OxRdtase"/>
</dbReference>
<dbReference type="PANTHER" id="PTHR11552">
    <property type="entry name" value="GLUCOSE-METHANOL-CHOLINE GMC OXIDOREDUCTASE"/>
    <property type="match status" value="1"/>
</dbReference>
<comment type="cofactor">
    <cofactor evidence="1 5">
        <name>FAD</name>
        <dbReference type="ChEBI" id="CHEBI:57692"/>
    </cofactor>
</comment>
<comment type="similarity">
    <text evidence="2 6">Belongs to the GMC oxidoreductase family.</text>
</comment>
<dbReference type="PANTHER" id="PTHR11552:SF147">
    <property type="entry name" value="CHOLINE DEHYDROGENASE, MITOCHONDRIAL"/>
    <property type="match status" value="1"/>
</dbReference>
<dbReference type="Pfam" id="PF05199">
    <property type="entry name" value="GMC_oxred_C"/>
    <property type="match status" value="1"/>
</dbReference>
<dbReference type="InterPro" id="IPR007867">
    <property type="entry name" value="GMC_OxRtase_C"/>
</dbReference>
<dbReference type="PROSITE" id="PS00623">
    <property type="entry name" value="GMC_OXRED_1"/>
    <property type="match status" value="1"/>
</dbReference>
<evidence type="ECO:0000259" key="7">
    <source>
        <dbReference type="PROSITE" id="PS00623"/>
    </source>
</evidence>
<dbReference type="AlphaFoldDB" id="A0A3P5WTA8"/>
<organism evidence="8 9">
    <name type="scientific">Pseudogemmobacter humi</name>
    <dbReference type="NCBI Taxonomy" id="2483812"/>
    <lineage>
        <taxon>Bacteria</taxon>
        <taxon>Pseudomonadati</taxon>
        <taxon>Pseudomonadota</taxon>
        <taxon>Alphaproteobacteria</taxon>
        <taxon>Rhodobacterales</taxon>
        <taxon>Paracoccaceae</taxon>
        <taxon>Pseudogemmobacter</taxon>
    </lineage>
</organism>
<evidence type="ECO:0000256" key="4">
    <source>
        <dbReference type="ARBA" id="ARBA00022827"/>
    </source>
</evidence>
<dbReference type="GO" id="GO:0008812">
    <property type="term" value="F:choline dehydrogenase activity"/>
    <property type="evidence" value="ECO:0007669"/>
    <property type="project" value="UniProtKB-EC"/>
</dbReference>
<name>A0A3P5WTA8_9RHOB</name>
<dbReference type="InterPro" id="IPR036188">
    <property type="entry name" value="FAD/NAD-bd_sf"/>
</dbReference>
<evidence type="ECO:0000313" key="8">
    <source>
        <dbReference type="EMBL" id="VDC19214.1"/>
    </source>
</evidence>
<dbReference type="NCBIfam" id="NF002550">
    <property type="entry name" value="PRK02106.1"/>
    <property type="match status" value="1"/>
</dbReference>
<evidence type="ECO:0000313" key="9">
    <source>
        <dbReference type="Proteomes" id="UP000277498"/>
    </source>
</evidence>
<dbReference type="InterPro" id="IPR000172">
    <property type="entry name" value="GMC_OxRdtase_N"/>
</dbReference>
<dbReference type="SUPFAM" id="SSF51905">
    <property type="entry name" value="FAD/NAD(P)-binding domain"/>
    <property type="match status" value="1"/>
</dbReference>
<dbReference type="Proteomes" id="UP000277498">
    <property type="component" value="Unassembled WGS sequence"/>
</dbReference>
<dbReference type="SUPFAM" id="SSF54373">
    <property type="entry name" value="FAD-linked reductases, C-terminal domain"/>
    <property type="match status" value="1"/>
</dbReference>
<evidence type="ECO:0000256" key="6">
    <source>
        <dbReference type="RuleBase" id="RU003968"/>
    </source>
</evidence>
<dbReference type="GO" id="GO:0016020">
    <property type="term" value="C:membrane"/>
    <property type="evidence" value="ECO:0007669"/>
    <property type="project" value="TreeGrafter"/>
</dbReference>
<protein>
    <submittedName>
        <fullName evidence="8">Oxygen-dependent choline dehydrogenase</fullName>
        <ecNumber evidence="8">1.1.99.1</ecNumber>
    </submittedName>
</protein>
<dbReference type="EMBL" id="UXAW01000029">
    <property type="protein sequence ID" value="VDC19214.1"/>
    <property type="molecule type" value="Genomic_DNA"/>
</dbReference>
<dbReference type="RefSeq" id="WP_124084631.1">
    <property type="nucleotide sequence ID" value="NZ_UXAW01000029.1"/>
</dbReference>